<evidence type="ECO:0000313" key="3">
    <source>
        <dbReference type="Proteomes" id="UP000295598"/>
    </source>
</evidence>
<evidence type="ECO:0000256" key="1">
    <source>
        <dbReference type="SAM" id="MobiDB-lite"/>
    </source>
</evidence>
<feature type="non-terminal residue" evidence="2">
    <location>
        <position position="61"/>
    </location>
</feature>
<gene>
    <name evidence="2" type="ORF">C5467_24350</name>
</gene>
<evidence type="ECO:0008006" key="4">
    <source>
        <dbReference type="Google" id="ProtNLM"/>
    </source>
</evidence>
<accession>A0A4R4IN03</accession>
<evidence type="ECO:0000313" key="2">
    <source>
        <dbReference type="EMBL" id="TDB41631.1"/>
    </source>
</evidence>
<feature type="region of interest" description="Disordered" evidence="1">
    <location>
        <begin position="1"/>
        <end position="22"/>
    </location>
</feature>
<dbReference type="EMBL" id="PUJY01000133">
    <property type="protein sequence ID" value="TDB41631.1"/>
    <property type="molecule type" value="Genomic_DNA"/>
</dbReference>
<reference evidence="2 3" key="1">
    <citation type="journal article" date="2019" name="Int. J. Syst. Evol. Microbiol.">
        <title>Photorhabdus khanii subsp. guanajuatensis subsp. nov., isolated from Heterorhabditis atacamensis, and Photorhabdus luminescens subsp. mexicana subsp. nov., isolated from Heterorhabditis mexicana entomopathogenic nematodes.</title>
        <authorList>
            <person name="Machado R.A.R."/>
            <person name="Bruno P."/>
            <person name="Arce C.C.M."/>
            <person name="Liechti N."/>
            <person name="Kohler A."/>
            <person name="Bernal J."/>
            <person name="Bruggmann R."/>
            <person name="Turlings T.C.J."/>
        </authorList>
    </citation>
    <scope>NUCLEOTIDE SEQUENCE [LARGE SCALE GENOMIC DNA]</scope>
    <source>
        <strain evidence="2 3">MEX20-17</strain>
    </source>
</reference>
<organism evidence="2 3">
    <name type="scientific">Photorhabdus khanii subsp. guanajuatensis</name>
    <dbReference type="NCBI Taxonomy" id="2100166"/>
    <lineage>
        <taxon>Bacteria</taxon>
        <taxon>Pseudomonadati</taxon>
        <taxon>Pseudomonadota</taxon>
        <taxon>Gammaproteobacteria</taxon>
        <taxon>Enterobacterales</taxon>
        <taxon>Morganellaceae</taxon>
        <taxon>Photorhabdus</taxon>
    </lineage>
</organism>
<name>A0A4R4IN03_9GAMM</name>
<sequence>MGGSVPEATERQAGENMHNPTPAIIFDHSRYKLTVRKNTAPLDVVAFNGQESLSRPFRYTI</sequence>
<comment type="caution">
    <text evidence="2">The sequence shown here is derived from an EMBL/GenBank/DDBJ whole genome shotgun (WGS) entry which is preliminary data.</text>
</comment>
<dbReference type="Gene3D" id="2.30.110.50">
    <property type="match status" value="1"/>
</dbReference>
<dbReference type="RefSeq" id="WP_132356485.1">
    <property type="nucleotide sequence ID" value="NZ_CAWOJO010000133.1"/>
</dbReference>
<dbReference type="Proteomes" id="UP000295598">
    <property type="component" value="Unassembled WGS sequence"/>
</dbReference>
<proteinExistence type="predicted"/>
<protein>
    <recommendedName>
        <fullName evidence="4">Type VI secretion system tip protein VgrG</fullName>
    </recommendedName>
</protein>
<dbReference type="AlphaFoldDB" id="A0A4R4IN03"/>